<evidence type="ECO:0000313" key="4">
    <source>
        <dbReference type="Proteomes" id="UP000784294"/>
    </source>
</evidence>
<dbReference type="InterPro" id="IPR015915">
    <property type="entry name" value="Kelch-typ_b-propeller"/>
</dbReference>
<dbReference type="Pfam" id="PF01344">
    <property type="entry name" value="Kelch_1"/>
    <property type="match status" value="1"/>
</dbReference>
<evidence type="ECO:0000313" key="3">
    <source>
        <dbReference type="EMBL" id="VEL17681.1"/>
    </source>
</evidence>
<reference evidence="3" key="1">
    <citation type="submission" date="2018-11" db="EMBL/GenBank/DDBJ databases">
        <authorList>
            <consortium name="Pathogen Informatics"/>
        </authorList>
    </citation>
    <scope>NUCLEOTIDE SEQUENCE</scope>
</reference>
<comment type="caution">
    <text evidence="3">The sequence shown here is derived from an EMBL/GenBank/DDBJ whole genome shotgun (WGS) entry which is preliminary data.</text>
</comment>
<keyword evidence="4" id="KW-1185">Reference proteome</keyword>
<dbReference type="Gene3D" id="2.120.10.80">
    <property type="entry name" value="Kelch-type beta propeller"/>
    <property type="match status" value="1"/>
</dbReference>
<gene>
    <name evidence="3" type="ORF">PXEA_LOCUS11121</name>
</gene>
<proteinExistence type="predicted"/>
<dbReference type="Proteomes" id="UP000784294">
    <property type="component" value="Unassembled WGS sequence"/>
</dbReference>
<dbReference type="InterPro" id="IPR006652">
    <property type="entry name" value="Kelch_1"/>
</dbReference>
<keyword evidence="1" id="KW-0880">Kelch repeat</keyword>
<dbReference type="AlphaFoldDB" id="A0A3S5CL87"/>
<dbReference type="SUPFAM" id="SSF50965">
    <property type="entry name" value="Galactose oxidase, central domain"/>
    <property type="match status" value="1"/>
</dbReference>
<sequence>MPSNFHLSIFSSTPSSLQVILLIGGRGVKTGGLDSIDLYDVRLNTWILFPTTISGKNTAPTTSENKRASEDETGFTSIAHLPALPTPLFGCRAEVLEQPFARVMPQFSTLLTTPDSPNLRSTSNAAPGSDCGGRTVDDADLCESSWQSVNGIYVTGGNSGGRAVATVYQMPWIKADEPSTTLPMPRWCSDLSPMLEARAEHGMTVLDGKIYVVGGTDGDKSMYSHLSSYFLYV</sequence>
<dbReference type="OrthoDB" id="6052799at2759"/>
<feature type="region of interest" description="Disordered" evidence="2">
    <location>
        <begin position="112"/>
        <end position="132"/>
    </location>
</feature>
<evidence type="ECO:0000256" key="2">
    <source>
        <dbReference type="SAM" id="MobiDB-lite"/>
    </source>
</evidence>
<organism evidence="3 4">
    <name type="scientific">Protopolystoma xenopodis</name>
    <dbReference type="NCBI Taxonomy" id="117903"/>
    <lineage>
        <taxon>Eukaryota</taxon>
        <taxon>Metazoa</taxon>
        <taxon>Spiralia</taxon>
        <taxon>Lophotrochozoa</taxon>
        <taxon>Platyhelminthes</taxon>
        <taxon>Monogenea</taxon>
        <taxon>Polyopisthocotylea</taxon>
        <taxon>Polystomatidea</taxon>
        <taxon>Polystomatidae</taxon>
        <taxon>Protopolystoma</taxon>
    </lineage>
</organism>
<name>A0A3S5CL87_9PLAT</name>
<evidence type="ECO:0000256" key="1">
    <source>
        <dbReference type="ARBA" id="ARBA00022441"/>
    </source>
</evidence>
<feature type="compositionally biased region" description="Polar residues" evidence="2">
    <location>
        <begin position="112"/>
        <end position="126"/>
    </location>
</feature>
<dbReference type="InterPro" id="IPR011043">
    <property type="entry name" value="Gal_Oxase/kelch_b-propeller"/>
</dbReference>
<protein>
    <submittedName>
        <fullName evidence="3">Uncharacterized protein</fullName>
    </submittedName>
</protein>
<accession>A0A3S5CL87</accession>
<dbReference type="EMBL" id="CAAALY010033710">
    <property type="protein sequence ID" value="VEL17681.1"/>
    <property type="molecule type" value="Genomic_DNA"/>
</dbReference>